<dbReference type="NCBIfam" id="NF037995">
    <property type="entry name" value="TRAP_S1"/>
    <property type="match status" value="1"/>
</dbReference>
<sequence>MILNKRFSWTLSSIIALSVLLAACGGNGDGESNGDASNGDFAEESWQFVTEELQGEVQYEYAAEFADRISEKTDGAITVEPLEFGALGSEVDQAQLLQQGGVELAVMSPGFTGNQVQDGQIFSLHYFFPSDQEQVQEVLTNSEALNQDLRAKYEEHGISPLSYWTEGATAWSSNVGIESPEDWSGLNIRVQESPLMRETYAAYGATVQSLSWDELYTALDRGTVDAQENPIFFIQSASFHEVQDTVTVSNHNNYVAMTTVNTDWYNSLDDNVKEVVDETVAEMQDWVFEEQTNQNQEGIDAIEADTDNPTEIIELTDEQIEVFREAAEPVHQYYRDEVSDIDQDIFDKLQEEIADVMDE</sequence>
<gene>
    <name evidence="5" type="primary">dctP</name>
    <name evidence="5" type="ORF">NP439_05375</name>
</gene>
<dbReference type="PROSITE" id="PS51257">
    <property type="entry name" value="PROKAR_LIPOPROTEIN"/>
    <property type="match status" value="1"/>
</dbReference>
<dbReference type="Pfam" id="PF03480">
    <property type="entry name" value="DctP"/>
    <property type="match status" value="1"/>
</dbReference>
<feature type="chain" id="PRO_5046565099" evidence="4">
    <location>
        <begin position="23"/>
        <end position="359"/>
    </location>
</feature>
<dbReference type="EMBL" id="CP101914">
    <property type="protein sequence ID" value="UUI05491.1"/>
    <property type="molecule type" value="Genomic_DNA"/>
</dbReference>
<evidence type="ECO:0000313" key="5">
    <source>
        <dbReference type="EMBL" id="UUI05491.1"/>
    </source>
</evidence>
<proteinExistence type="inferred from homology"/>
<evidence type="ECO:0000256" key="4">
    <source>
        <dbReference type="SAM" id="SignalP"/>
    </source>
</evidence>
<dbReference type="PANTHER" id="PTHR33376:SF7">
    <property type="entry name" value="C4-DICARBOXYLATE-BINDING PROTEIN DCTB"/>
    <property type="match status" value="1"/>
</dbReference>
<name>A0ABY5JZN3_9BACI</name>
<dbReference type="InterPro" id="IPR038404">
    <property type="entry name" value="TRAP_DctP_sf"/>
</dbReference>
<evidence type="ECO:0000256" key="2">
    <source>
        <dbReference type="ARBA" id="ARBA00022448"/>
    </source>
</evidence>
<accession>A0ABY5JZN3</accession>
<dbReference type="Gene3D" id="3.40.190.170">
    <property type="entry name" value="Bacterial extracellular solute-binding protein, family 7"/>
    <property type="match status" value="1"/>
</dbReference>
<dbReference type="PANTHER" id="PTHR33376">
    <property type="match status" value="1"/>
</dbReference>
<dbReference type="InterPro" id="IPR018389">
    <property type="entry name" value="DctP_fam"/>
</dbReference>
<keyword evidence="2" id="KW-0813">Transport</keyword>
<dbReference type="Proteomes" id="UP001059773">
    <property type="component" value="Chromosome"/>
</dbReference>
<reference evidence="5" key="1">
    <citation type="submission" date="2022-07" db="EMBL/GenBank/DDBJ databases">
        <title>FELIX.</title>
        <authorList>
            <person name="Wan K.H."/>
            <person name="Park S."/>
            <person name="Lawrence Q."/>
            <person name="Eichenberger J.P."/>
            <person name="Booth B.W."/>
            <person name="Piaggio A.J."/>
            <person name="Chandler J.C."/>
            <person name="Franklin A.B."/>
            <person name="Celniker S.E."/>
        </authorList>
    </citation>
    <scope>NUCLEOTIDE SEQUENCE</scope>
    <source>
        <strain evidence="5">QA-1986 374</strain>
    </source>
</reference>
<feature type="signal peptide" evidence="4">
    <location>
        <begin position="1"/>
        <end position="22"/>
    </location>
</feature>
<organism evidence="5 6">
    <name type="scientific">Oceanobacillus jeddahense</name>
    <dbReference type="NCBI Taxonomy" id="1462527"/>
    <lineage>
        <taxon>Bacteria</taxon>
        <taxon>Bacillati</taxon>
        <taxon>Bacillota</taxon>
        <taxon>Bacilli</taxon>
        <taxon>Bacillales</taxon>
        <taxon>Bacillaceae</taxon>
        <taxon>Oceanobacillus</taxon>
    </lineage>
</organism>
<evidence type="ECO:0000256" key="1">
    <source>
        <dbReference type="ARBA" id="ARBA00009023"/>
    </source>
</evidence>
<protein>
    <submittedName>
        <fullName evidence="5">TRAP transporter substrate-binding protein DctP</fullName>
    </submittedName>
</protein>
<keyword evidence="3 4" id="KW-0732">Signal</keyword>
<evidence type="ECO:0000313" key="6">
    <source>
        <dbReference type="Proteomes" id="UP001059773"/>
    </source>
</evidence>
<keyword evidence="6" id="KW-1185">Reference proteome</keyword>
<evidence type="ECO:0000256" key="3">
    <source>
        <dbReference type="ARBA" id="ARBA00022729"/>
    </source>
</evidence>
<dbReference type="RefSeq" id="WP_256710331.1">
    <property type="nucleotide sequence ID" value="NZ_CP101914.1"/>
</dbReference>
<comment type="similarity">
    <text evidence="1">Belongs to the bacterial solute-binding protein 7 family.</text>
</comment>